<dbReference type="EMBL" id="JAINUG010000376">
    <property type="protein sequence ID" value="KAJ8373009.1"/>
    <property type="molecule type" value="Genomic_DNA"/>
</dbReference>
<protein>
    <submittedName>
        <fullName evidence="1">Uncharacterized protein</fullName>
    </submittedName>
</protein>
<comment type="caution">
    <text evidence="1">The sequence shown here is derived from an EMBL/GenBank/DDBJ whole genome shotgun (WGS) entry which is preliminary data.</text>
</comment>
<accession>A0AAD7W2P5</accession>
<dbReference type="AlphaFoldDB" id="A0AAD7W2P5"/>
<gene>
    <name evidence="1" type="ORF">AAFF_G00272000</name>
</gene>
<evidence type="ECO:0000313" key="2">
    <source>
        <dbReference type="Proteomes" id="UP001221898"/>
    </source>
</evidence>
<keyword evidence="2" id="KW-1185">Reference proteome</keyword>
<dbReference type="Proteomes" id="UP001221898">
    <property type="component" value="Unassembled WGS sequence"/>
</dbReference>
<sequence>MFPSEEKIQTCAWNDPRATDTRRRNLGTVIPARVRSCLREEGVYTCRALIGRGYWHALFALTP</sequence>
<name>A0AAD7W2P5_9TELE</name>
<evidence type="ECO:0000313" key="1">
    <source>
        <dbReference type="EMBL" id="KAJ8373009.1"/>
    </source>
</evidence>
<reference evidence="1" key="1">
    <citation type="journal article" date="2023" name="Science">
        <title>Genome structures resolve the early diversification of teleost fishes.</title>
        <authorList>
            <person name="Parey E."/>
            <person name="Louis A."/>
            <person name="Montfort J."/>
            <person name="Bouchez O."/>
            <person name="Roques C."/>
            <person name="Iampietro C."/>
            <person name="Lluch J."/>
            <person name="Castinel A."/>
            <person name="Donnadieu C."/>
            <person name="Desvignes T."/>
            <person name="Floi Bucao C."/>
            <person name="Jouanno E."/>
            <person name="Wen M."/>
            <person name="Mejri S."/>
            <person name="Dirks R."/>
            <person name="Jansen H."/>
            <person name="Henkel C."/>
            <person name="Chen W.J."/>
            <person name="Zahm M."/>
            <person name="Cabau C."/>
            <person name="Klopp C."/>
            <person name="Thompson A.W."/>
            <person name="Robinson-Rechavi M."/>
            <person name="Braasch I."/>
            <person name="Lecointre G."/>
            <person name="Bobe J."/>
            <person name="Postlethwait J.H."/>
            <person name="Berthelot C."/>
            <person name="Roest Crollius H."/>
            <person name="Guiguen Y."/>
        </authorList>
    </citation>
    <scope>NUCLEOTIDE SEQUENCE</scope>
    <source>
        <strain evidence="1">NC1722</strain>
    </source>
</reference>
<proteinExistence type="predicted"/>
<organism evidence="1 2">
    <name type="scientific">Aldrovandia affinis</name>
    <dbReference type="NCBI Taxonomy" id="143900"/>
    <lineage>
        <taxon>Eukaryota</taxon>
        <taxon>Metazoa</taxon>
        <taxon>Chordata</taxon>
        <taxon>Craniata</taxon>
        <taxon>Vertebrata</taxon>
        <taxon>Euteleostomi</taxon>
        <taxon>Actinopterygii</taxon>
        <taxon>Neopterygii</taxon>
        <taxon>Teleostei</taxon>
        <taxon>Notacanthiformes</taxon>
        <taxon>Halosauridae</taxon>
        <taxon>Aldrovandia</taxon>
    </lineage>
</organism>